<reference evidence="3" key="1">
    <citation type="journal article" date="2019" name="Int. J. Syst. Evol. Microbiol.">
        <title>The Global Catalogue of Microorganisms (GCM) 10K type strain sequencing project: providing services to taxonomists for standard genome sequencing and annotation.</title>
        <authorList>
            <consortium name="The Broad Institute Genomics Platform"/>
            <consortium name="The Broad Institute Genome Sequencing Center for Infectious Disease"/>
            <person name="Wu L."/>
            <person name="Ma J."/>
        </authorList>
    </citation>
    <scope>NUCLEOTIDE SEQUENCE [LARGE SCALE GENOMIC DNA]</scope>
    <source>
        <strain evidence="3">CCUG 53762</strain>
    </source>
</reference>
<dbReference type="EMBL" id="JBHUDG010000002">
    <property type="protein sequence ID" value="MFD1628648.1"/>
    <property type="molecule type" value="Genomic_DNA"/>
</dbReference>
<dbReference type="PANTHER" id="PTHR39200">
    <property type="entry name" value="HYPOTHETICAL EXPORTED PROTEIN"/>
    <property type="match status" value="1"/>
</dbReference>
<evidence type="ECO:0000313" key="3">
    <source>
        <dbReference type="Proteomes" id="UP001597118"/>
    </source>
</evidence>
<dbReference type="InterPro" id="IPR021255">
    <property type="entry name" value="DUF2807"/>
</dbReference>
<dbReference type="PROSITE" id="PS51257">
    <property type="entry name" value="PROKAR_LIPOPROTEIN"/>
    <property type="match status" value="1"/>
</dbReference>
<name>A0ABW4I7F1_9SPHI</name>
<evidence type="ECO:0000259" key="1">
    <source>
        <dbReference type="Pfam" id="PF10988"/>
    </source>
</evidence>
<organism evidence="2 3">
    <name type="scientific">Pseudopedobacter beijingensis</name>
    <dbReference type="NCBI Taxonomy" id="1207056"/>
    <lineage>
        <taxon>Bacteria</taxon>
        <taxon>Pseudomonadati</taxon>
        <taxon>Bacteroidota</taxon>
        <taxon>Sphingobacteriia</taxon>
        <taxon>Sphingobacteriales</taxon>
        <taxon>Sphingobacteriaceae</taxon>
        <taxon>Pseudopedobacter</taxon>
    </lineage>
</organism>
<comment type="caution">
    <text evidence="2">The sequence shown here is derived from an EMBL/GenBank/DDBJ whole genome shotgun (WGS) entry which is preliminary data.</text>
</comment>
<dbReference type="Gene3D" id="2.160.20.120">
    <property type="match status" value="2"/>
</dbReference>
<dbReference type="Pfam" id="PF10988">
    <property type="entry name" value="DUF2807"/>
    <property type="match status" value="1"/>
</dbReference>
<dbReference type="PANTHER" id="PTHR39200:SF1">
    <property type="entry name" value="AUTO-TRANSPORTER ADHESIN HEAD GIN DOMAIN-CONTAINING PROTEIN-RELATED"/>
    <property type="match status" value="1"/>
</dbReference>
<dbReference type="RefSeq" id="WP_379661032.1">
    <property type="nucleotide sequence ID" value="NZ_JBHUDG010000002.1"/>
</dbReference>
<sequence length="221" mass="24735">MKDIIYLVCFMVVWTLTSCEKNVIKGEGPIETRERTESLKSSFRFIKVDGEIELYVEYGKERKLEIRGYQNLLPIFKTEVVGDKLVLKYEDSYRIRNNNIKVYLTIDALPDLEINGSCKASFLGRFPRKEHLHTEINGSGRITYQGGEVNSCYFSVNGSGNIEAEQLSADKMGIKISGSGELKVSVKNELDVNISGSGKVFYKGTPVISQRISGSGKIISL</sequence>
<gene>
    <name evidence="2" type="ORF">ACFSAH_02100</name>
</gene>
<feature type="domain" description="Putative auto-transporter adhesin head GIN" evidence="1">
    <location>
        <begin position="43"/>
        <end position="206"/>
    </location>
</feature>
<keyword evidence="3" id="KW-1185">Reference proteome</keyword>
<accession>A0ABW4I7F1</accession>
<protein>
    <submittedName>
        <fullName evidence="2">Head GIN domain-containing protein</fullName>
    </submittedName>
</protein>
<evidence type="ECO:0000313" key="2">
    <source>
        <dbReference type="EMBL" id="MFD1628648.1"/>
    </source>
</evidence>
<proteinExistence type="predicted"/>
<dbReference type="Proteomes" id="UP001597118">
    <property type="component" value="Unassembled WGS sequence"/>
</dbReference>